<dbReference type="InterPro" id="IPR036635">
    <property type="entry name" value="MurB_C_sf"/>
</dbReference>
<evidence type="ECO:0000256" key="11">
    <source>
        <dbReference type="ARBA" id="ARBA00022827"/>
    </source>
</evidence>
<comment type="similarity">
    <text evidence="5 20">Belongs to the MurB family.</text>
</comment>
<evidence type="ECO:0000256" key="12">
    <source>
        <dbReference type="ARBA" id="ARBA00022857"/>
    </source>
</evidence>
<evidence type="ECO:0000256" key="2">
    <source>
        <dbReference type="ARBA" id="ARBA00003921"/>
    </source>
</evidence>
<dbReference type="Gene3D" id="3.90.78.10">
    <property type="entry name" value="UDP-N-acetylenolpyruvoylglucosamine reductase, C-terminal domain"/>
    <property type="match status" value="1"/>
</dbReference>
<protein>
    <recommendedName>
        <fullName evidence="7 20">UDP-N-acetylenolpyruvoylglucosamine reductase</fullName>
        <ecNumber evidence="6 20">1.3.1.98</ecNumber>
    </recommendedName>
    <alternativeName>
        <fullName evidence="18 20">UDP-N-acetylmuramate dehydrogenase</fullName>
    </alternativeName>
</protein>
<gene>
    <name evidence="20" type="primary">murB</name>
    <name evidence="22" type="ORF">A8L45_22845</name>
</gene>
<evidence type="ECO:0000256" key="20">
    <source>
        <dbReference type="HAMAP-Rule" id="MF_00037"/>
    </source>
</evidence>
<dbReference type="InterPro" id="IPR016167">
    <property type="entry name" value="FAD-bd_PCMH_sub1"/>
</dbReference>
<keyword evidence="16 20" id="KW-0131">Cell cycle</keyword>
<evidence type="ECO:0000256" key="14">
    <source>
        <dbReference type="ARBA" id="ARBA00022984"/>
    </source>
</evidence>
<keyword evidence="17 20" id="KW-0961">Cell wall biogenesis/degradation</keyword>
<dbReference type="GO" id="GO:0009252">
    <property type="term" value="P:peptidoglycan biosynthetic process"/>
    <property type="evidence" value="ECO:0007669"/>
    <property type="project" value="UniProtKB-UniRule"/>
</dbReference>
<dbReference type="GO" id="GO:0051301">
    <property type="term" value="P:cell division"/>
    <property type="evidence" value="ECO:0007669"/>
    <property type="project" value="UniProtKB-KW"/>
</dbReference>
<dbReference type="InterPro" id="IPR006094">
    <property type="entry name" value="Oxid_FAD_bind_N"/>
</dbReference>
<dbReference type="Proteomes" id="UP000094936">
    <property type="component" value="Unassembled WGS sequence"/>
</dbReference>
<dbReference type="RefSeq" id="WP_068905656.1">
    <property type="nucleotide sequence ID" value="NZ_JBHUIF010000011.1"/>
</dbReference>
<dbReference type="Gene3D" id="3.30.465.10">
    <property type="match status" value="1"/>
</dbReference>
<proteinExistence type="inferred from homology"/>
<evidence type="ECO:0000256" key="17">
    <source>
        <dbReference type="ARBA" id="ARBA00023316"/>
    </source>
</evidence>
<comment type="cofactor">
    <cofactor evidence="1 20">
        <name>FAD</name>
        <dbReference type="ChEBI" id="CHEBI:57692"/>
    </cofactor>
</comment>
<feature type="active site" evidence="20">
    <location>
        <position position="330"/>
    </location>
</feature>
<dbReference type="Pfam" id="PF02873">
    <property type="entry name" value="MurB_C"/>
    <property type="match status" value="1"/>
</dbReference>
<evidence type="ECO:0000256" key="16">
    <source>
        <dbReference type="ARBA" id="ARBA00023306"/>
    </source>
</evidence>
<sequence>MKTLSNTSLKPFHTFGLDVSASVLLQAECVEDLAHIWCDDTYANMPKLLLGEGSNVLFCEDFKGVVVLNHLKGVQVTDDSSHWHLHVAAGENWHQLVKWTLDNGMPGLENLALIPGLTGSAPIQNIGAYGVELERFCRYVDILMTDTGEQVRLKADDCQFGYRDSVFKRSLQDKAIILAVGLSLPKSWKPEARYGALAELEKESELSAKAIFERVCAIRSSKLPDPNELGNAGSFFKNPIVTSDIASQLTTRYPEMPCYPASKGFNKLAAGWLIDKAGLKGLTMGGAAVHDKQALVLVNKNCASPQDILNLAAHVVSEVRDQFGVSLEHEVRFIGKHGETTLEAVCQQ</sequence>
<dbReference type="GO" id="GO:0071555">
    <property type="term" value="P:cell wall organization"/>
    <property type="evidence" value="ECO:0007669"/>
    <property type="project" value="UniProtKB-KW"/>
</dbReference>
<dbReference type="EMBL" id="LYBM01000082">
    <property type="protein sequence ID" value="ODA29026.1"/>
    <property type="molecule type" value="Genomic_DNA"/>
</dbReference>
<comment type="subcellular location">
    <subcellularLocation>
        <location evidence="3 20">Cytoplasm</location>
    </subcellularLocation>
</comment>
<dbReference type="SUPFAM" id="SSF56194">
    <property type="entry name" value="Uridine diphospho-N-Acetylenolpyruvylglucosamine reductase, MurB, C-terminal domain"/>
    <property type="match status" value="1"/>
</dbReference>
<dbReference type="GO" id="GO:0008762">
    <property type="term" value="F:UDP-N-acetylmuramate dehydrogenase activity"/>
    <property type="evidence" value="ECO:0007669"/>
    <property type="project" value="UniProtKB-UniRule"/>
</dbReference>
<evidence type="ECO:0000256" key="6">
    <source>
        <dbReference type="ARBA" id="ARBA00012518"/>
    </source>
</evidence>
<dbReference type="HAMAP" id="MF_00037">
    <property type="entry name" value="MurB"/>
    <property type="match status" value="1"/>
</dbReference>
<keyword evidence="8 20" id="KW-0963">Cytoplasm</keyword>
<organism evidence="22 23">
    <name type="scientific">Veronia pacifica</name>
    <dbReference type="NCBI Taxonomy" id="1080227"/>
    <lineage>
        <taxon>Bacteria</taxon>
        <taxon>Pseudomonadati</taxon>
        <taxon>Pseudomonadota</taxon>
        <taxon>Gammaproteobacteria</taxon>
        <taxon>Vibrionales</taxon>
        <taxon>Vibrionaceae</taxon>
        <taxon>Veronia</taxon>
    </lineage>
</organism>
<dbReference type="InterPro" id="IPR003170">
    <property type="entry name" value="MurB"/>
</dbReference>
<dbReference type="GO" id="GO:0071949">
    <property type="term" value="F:FAD binding"/>
    <property type="evidence" value="ECO:0007669"/>
    <property type="project" value="InterPro"/>
</dbReference>
<reference evidence="22 23" key="1">
    <citation type="submission" date="2016-05" db="EMBL/GenBank/DDBJ databases">
        <title>Genomic Taxonomy of the Vibrionaceae.</title>
        <authorList>
            <person name="Gomez-Gil B."/>
            <person name="Enciso-Ibarra J."/>
        </authorList>
    </citation>
    <scope>NUCLEOTIDE SEQUENCE [LARGE SCALE GENOMIC DNA]</scope>
    <source>
        <strain evidence="22 23">CAIM 1920</strain>
    </source>
</reference>
<dbReference type="STRING" id="1080227.A8L45_22845"/>
<feature type="active site" evidence="20">
    <location>
        <position position="163"/>
    </location>
</feature>
<dbReference type="GO" id="GO:0005829">
    <property type="term" value="C:cytosol"/>
    <property type="evidence" value="ECO:0007669"/>
    <property type="project" value="TreeGrafter"/>
</dbReference>
<dbReference type="InterPro" id="IPR036318">
    <property type="entry name" value="FAD-bd_PCMH-like_sf"/>
</dbReference>
<keyword evidence="23" id="KW-1185">Reference proteome</keyword>
<dbReference type="InterPro" id="IPR011601">
    <property type="entry name" value="MurB_C"/>
</dbReference>
<dbReference type="OrthoDB" id="9804753at2"/>
<keyword evidence="14 20" id="KW-0573">Peptidoglycan synthesis</keyword>
<evidence type="ECO:0000256" key="7">
    <source>
        <dbReference type="ARBA" id="ARBA00015188"/>
    </source>
</evidence>
<feature type="domain" description="FAD-binding PCMH-type" evidence="21">
    <location>
        <begin position="17"/>
        <end position="187"/>
    </location>
</feature>
<evidence type="ECO:0000313" key="23">
    <source>
        <dbReference type="Proteomes" id="UP000094936"/>
    </source>
</evidence>
<evidence type="ECO:0000256" key="5">
    <source>
        <dbReference type="ARBA" id="ARBA00010485"/>
    </source>
</evidence>
<accession>A0A1C3E701</accession>
<name>A0A1C3E701_9GAMM</name>
<dbReference type="GO" id="GO:0008360">
    <property type="term" value="P:regulation of cell shape"/>
    <property type="evidence" value="ECO:0007669"/>
    <property type="project" value="UniProtKB-KW"/>
</dbReference>
<dbReference type="EC" id="1.3.1.98" evidence="6 20"/>
<evidence type="ECO:0000256" key="1">
    <source>
        <dbReference type="ARBA" id="ARBA00001974"/>
    </source>
</evidence>
<evidence type="ECO:0000256" key="19">
    <source>
        <dbReference type="ARBA" id="ARBA00048914"/>
    </source>
</evidence>
<evidence type="ECO:0000256" key="10">
    <source>
        <dbReference type="ARBA" id="ARBA00022630"/>
    </source>
</evidence>
<comment type="function">
    <text evidence="2 20">Cell wall formation.</text>
</comment>
<evidence type="ECO:0000256" key="9">
    <source>
        <dbReference type="ARBA" id="ARBA00022618"/>
    </source>
</evidence>
<evidence type="ECO:0000313" key="22">
    <source>
        <dbReference type="EMBL" id="ODA29026.1"/>
    </source>
</evidence>
<comment type="catalytic activity">
    <reaction evidence="19 20">
        <text>UDP-N-acetyl-alpha-D-muramate + NADP(+) = UDP-N-acetyl-3-O-(1-carboxyvinyl)-alpha-D-glucosamine + NADPH + H(+)</text>
        <dbReference type="Rhea" id="RHEA:12248"/>
        <dbReference type="ChEBI" id="CHEBI:15378"/>
        <dbReference type="ChEBI" id="CHEBI:57783"/>
        <dbReference type="ChEBI" id="CHEBI:58349"/>
        <dbReference type="ChEBI" id="CHEBI:68483"/>
        <dbReference type="ChEBI" id="CHEBI:70757"/>
        <dbReference type="EC" id="1.3.1.98"/>
    </reaction>
</comment>
<comment type="pathway">
    <text evidence="4 20">Cell wall biogenesis; peptidoglycan biosynthesis.</text>
</comment>
<evidence type="ECO:0000256" key="4">
    <source>
        <dbReference type="ARBA" id="ARBA00004752"/>
    </source>
</evidence>
<dbReference type="PROSITE" id="PS51387">
    <property type="entry name" value="FAD_PCMH"/>
    <property type="match status" value="1"/>
</dbReference>
<evidence type="ECO:0000256" key="3">
    <source>
        <dbReference type="ARBA" id="ARBA00004496"/>
    </source>
</evidence>
<keyword evidence="11 20" id="KW-0274">FAD</keyword>
<dbReference type="Gene3D" id="3.30.43.10">
    <property type="entry name" value="Uridine Diphospho-n-acetylenolpyruvylglucosamine Reductase, domain 2"/>
    <property type="match status" value="1"/>
</dbReference>
<keyword evidence="10 20" id="KW-0285">Flavoprotein</keyword>
<keyword evidence="12 20" id="KW-0521">NADP</keyword>
<dbReference type="UniPathway" id="UPA00219"/>
<evidence type="ECO:0000256" key="13">
    <source>
        <dbReference type="ARBA" id="ARBA00022960"/>
    </source>
</evidence>
<evidence type="ECO:0000256" key="18">
    <source>
        <dbReference type="ARBA" id="ARBA00031026"/>
    </source>
</evidence>
<keyword evidence="9 20" id="KW-0132">Cell division</keyword>
<dbReference type="PANTHER" id="PTHR21071:SF4">
    <property type="entry name" value="UDP-N-ACETYLENOLPYRUVOYLGLUCOSAMINE REDUCTASE"/>
    <property type="match status" value="1"/>
</dbReference>
<feature type="active site" description="Proton donor" evidence="20">
    <location>
        <position position="234"/>
    </location>
</feature>
<dbReference type="AlphaFoldDB" id="A0A1C3E701"/>
<evidence type="ECO:0000256" key="15">
    <source>
        <dbReference type="ARBA" id="ARBA00023002"/>
    </source>
</evidence>
<dbReference type="PANTHER" id="PTHR21071">
    <property type="entry name" value="UDP-N-ACETYLENOLPYRUVOYLGLUCOSAMINE REDUCTASE"/>
    <property type="match status" value="1"/>
</dbReference>
<dbReference type="NCBIfam" id="NF000755">
    <property type="entry name" value="PRK00046.1"/>
    <property type="match status" value="1"/>
</dbReference>
<evidence type="ECO:0000256" key="8">
    <source>
        <dbReference type="ARBA" id="ARBA00022490"/>
    </source>
</evidence>
<keyword evidence="13 20" id="KW-0133">Cell shape</keyword>
<dbReference type="SUPFAM" id="SSF56176">
    <property type="entry name" value="FAD-binding/transporter-associated domain-like"/>
    <property type="match status" value="1"/>
</dbReference>
<dbReference type="NCBIfam" id="TIGR00179">
    <property type="entry name" value="murB"/>
    <property type="match status" value="1"/>
</dbReference>
<evidence type="ECO:0000259" key="21">
    <source>
        <dbReference type="PROSITE" id="PS51387"/>
    </source>
</evidence>
<dbReference type="Pfam" id="PF01565">
    <property type="entry name" value="FAD_binding_4"/>
    <property type="match status" value="1"/>
</dbReference>
<dbReference type="InterPro" id="IPR016166">
    <property type="entry name" value="FAD-bd_PCMH"/>
</dbReference>
<dbReference type="InterPro" id="IPR016169">
    <property type="entry name" value="FAD-bd_PCMH_sub2"/>
</dbReference>
<keyword evidence="15 20" id="KW-0560">Oxidoreductase</keyword>
<comment type="caution">
    <text evidence="22">The sequence shown here is derived from an EMBL/GenBank/DDBJ whole genome shotgun (WGS) entry which is preliminary data.</text>
</comment>